<feature type="transmembrane region" description="Helical" evidence="1">
    <location>
        <begin position="207"/>
        <end position="231"/>
    </location>
</feature>
<keyword evidence="2" id="KW-1185">Reference proteome</keyword>
<dbReference type="Proteomes" id="UP000887569">
    <property type="component" value="Unplaced"/>
</dbReference>
<protein>
    <submittedName>
        <fullName evidence="3">Uncharacterized protein</fullName>
    </submittedName>
</protein>
<feature type="transmembrane region" description="Helical" evidence="1">
    <location>
        <begin position="7"/>
        <end position="31"/>
    </location>
</feature>
<dbReference type="WBParaSite" id="PgR007_g157_t03">
    <property type="protein sequence ID" value="PgR007_g157_t03"/>
    <property type="gene ID" value="PgR007_g157"/>
</dbReference>
<proteinExistence type="predicted"/>
<name>A0A915AI58_PARUN</name>
<evidence type="ECO:0000313" key="3">
    <source>
        <dbReference type="WBParaSite" id="PgR007_g157_t03"/>
    </source>
</evidence>
<accession>A0A915AI58</accession>
<organism evidence="2 3">
    <name type="scientific">Parascaris univalens</name>
    <name type="common">Nematode worm</name>
    <dbReference type="NCBI Taxonomy" id="6257"/>
    <lineage>
        <taxon>Eukaryota</taxon>
        <taxon>Metazoa</taxon>
        <taxon>Ecdysozoa</taxon>
        <taxon>Nematoda</taxon>
        <taxon>Chromadorea</taxon>
        <taxon>Rhabditida</taxon>
        <taxon>Spirurina</taxon>
        <taxon>Ascaridomorpha</taxon>
        <taxon>Ascaridoidea</taxon>
        <taxon>Ascarididae</taxon>
        <taxon>Parascaris</taxon>
    </lineage>
</organism>
<reference evidence="3" key="1">
    <citation type="submission" date="2022-11" db="UniProtKB">
        <authorList>
            <consortium name="WormBaseParasite"/>
        </authorList>
    </citation>
    <scope>IDENTIFICATION</scope>
</reference>
<dbReference type="AlphaFoldDB" id="A0A915AI58"/>
<feature type="transmembrane region" description="Helical" evidence="1">
    <location>
        <begin position="174"/>
        <end position="195"/>
    </location>
</feature>
<sequence>MHCLYRFLATAVCVGNLIFVPILLCAPSVIYVHSEPIIQSSCSNTSALAAAPLSAQNASDSFCLQQRTALFLFALFNLIRILSFKFESMWLQSLKNCGVRQLLPGKYLNGALVVPFVTRKLCEPYLRGYGAHFIFMFTNGVCSLLLIAPYIRDLINLIKLAVNGMENGFYKTKAHLLVTLLALVCFLLTLTVNVLDMAFNPYCPTSILGYPILFPHLNFPLFLFVLHHYVLHTHKEHERTLYEVIDEDIYVYVKRYQCLNSEDCPRYSSVYTLTTRPSLAVRNVALSIGGNVRRIESFRNLDAWLQEKMRMAIPPPEEKNIYY</sequence>
<evidence type="ECO:0000313" key="2">
    <source>
        <dbReference type="Proteomes" id="UP000887569"/>
    </source>
</evidence>
<feature type="transmembrane region" description="Helical" evidence="1">
    <location>
        <begin position="129"/>
        <end position="151"/>
    </location>
</feature>
<keyword evidence="1" id="KW-1133">Transmembrane helix</keyword>
<evidence type="ECO:0000256" key="1">
    <source>
        <dbReference type="SAM" id="Phobius"/>
    </source>
</evidence>
<keyword evidence="1" id="KW-0472">Membrane</keyword>
<keyword evidence="1" id="KW-0812">Transmembrane</keyword>